<organism evidence="3 4">
    <name type="scientific">Patella caerulea</name>
    <name type="common">Rayed Mediterranean limpet</name>
    <dbReference type="NCBI Taxonomy" id="87958"/>
    <lineage>
        <taxon>Eukaryota</taxon>
        <taxon>Metazoa</taxon>
        <taxon>Spiralia</taxon>
        <taxon>Lophotrochozoa</taxon>
        <taxon>Mollusca</taxon>
        <taxon>Gastropoda</taxon>
        <taxon>Patellogastropoda</taxon>
        <taxon>Patelloidea</taxon>
        <taxon>Patellidae</taxon>
        <taxon>Patella</taxon>
    </lineage>
</organism>
<keyword evidence="2" id="KW-0812">Transmembrane</keyword>
<keyword evidence="2" id="KW-1133">Transmembrane helix</keyword>
<name>A0AAN8JDQ5_PATCE</name>
<protein>
    <submittedName>
        <fullName evidence="3">Uncharacterized protein</fullName>
    </submittedName>
</protein>
<feature type="compositionally biased region" description="Basic residues" evidence="1">
    <location>
        <begin position="73"/>
        <end position="86"/>
    </location>
</feature>
<dbReference type="Proteomes" id="UP001347796">
    <property type="component" value="Unassembled WGS sequence"/>
</dbReference>
<feature type="region of interest" description="Disordered" evidence="1">
    <location>
        <begin position="53"/>
        <end position="116"/>
    </location>
</feature>
<accession>A0AAN8JDQ5</accession>
<keyword evidence="4" id="KW-1185">Reference proteome</keyword>
<dbReference type="EMBL" id="JAZGQO010000010">
    <property type="protein sequence ID" value="KAK6176191.1"/>
    <property type="molecule type" value="Genomic_DNA"/>
</dbReference>
<keyword evidence="2" id="KW-0472">Membrane</keyword>
<reference evidence="3 4" key="1">
    <citation type="submission" date="2024-01" db="EMBL/GenBank/DDBJ databases">
        <title>The genome of the rayed Mediterranean limpet Patella caerulea (Linnaeus, 1758).</title>
        <authorList>
            <person name="Anh-Thu Weber A."/>
            <person name="Halstead-Nussloch G."/>
        </authorList>
    </citation>
    <scope>NUCLEOTIDE SEQUENCE [LARGE SCALE GENOMIC DNA]</scope>
    <source>
        <strain evidence="3">AATW-2023a</strain>
        <tissue evidence="3">Whole specimen</tissue>
    </source>
</reference>
<proteinExistence type="predicted"/>
<dbReference type="AlphaFoldDB" id="A0AAN8JDQ5"/>
<feature type="compositionally biased region" description="Basic and acidic residues" evidence="1">
    <location>
        <begin position="87"/>
        <end position="102"/>
    </location>
</feature>
<evidence type="ECO:0000313" key="4">
    <source>
        <dbReference type="Proteomes" id="UP001347796"/>
    </source>
</evidence>
<evidence type="ECO:0000256" key="2">
    <source>
        <dbReference type="SAM" id="Phobius"/>
    </source>
</evidence>
<evidence type="ECO:0000313" key="3">
    <source>
        <dbReference type="EMBL" id="KAK6176191.1"/>
    </source>
</evidence>
<comment type="caution">
    <text evidence="3">The sequence shown here is derived from an EMBL/GenBank/DDBJ whole genome shotgun (WGS) entry which is preliminary data.</text>
</comment>
<sequence length="150" mass="16870">METWVRIFIGVTVMVLVIILKVAIWQLYLRQKCCFKKKKILTVRAGTGAPFTMHEDQHGGHNGPVLFVPNAANRKHRSRPPNRNHHHDKDHSSTPRQGEPRSNHRNSSYPTEIVVNPSVPPVYDEVVDTPPSYNSVMASAPSINGSFNVI</sequence>
<evidence type="ECO:0000256" key="1">
    <source>
        <dbReference type="SAM" id="MobiDB-lite"/>
    </source>
</evidence>
<feature type="transmembrane region" description="Helical" evidence="2">
    <location>
        <begin position="6"/>
        <end position="29"/>
    </location>
</feature>
<gene>
    <name evidence="3" type="ORF">SNE40_014520</name>
</gene>